<sequence length="32" mass="3907">MLNMHRTVDKLVSLRSWKTLETYSHEYIRNGQ</sequence>
<organism evidence="1 2">
    <name type="scientific">Schistosoma mattheei</name>
    <dbReference type="NCBI Taxonomy" id="31246"/>
    <lineage>
        <taxon>Eukaryota</taxon>
        <taxon>Metazoa</taxon>
        <taxon>Spiralia</taxon>
        <taxon>Lophotrochozoa</taxon>
        <taxon>Platyhelminthes</taxon>
        <taxon>Trematoda</taxon>
        <taxon>Digenea</taxon>
        <taxon>Strigeidida</taxon>
        <taxon>Schistosomatoidea</taxon>
        <taxon>Schistosomatidae</taxon>
        <taxon>Schistosoma</taxon>
    </lineage>
</organism>
<gene>
    <name evidence="1" type="ORF">SMTD_LOCUS12557</name>
</gene>
<dbReference type="EMBL" id="UZAL01032558">
    <property type="protein sequence ID" value="VDP61225.1"/>
    <property type="molecule type" value="Genomic_DNA"/>
</dbReference>
<evidence type="ECO:0000313" key="1">
    <source>
        <dbReference type="EMBL" id="VDP61225.1"/>
    </source>
</evidence>
<name>A0A3P8G2C7_9TREM</name>
<keyword evidence="2" id="KW-1185">Reference proteome</keyword>
<accession>A0A3P8G2C7</accession>
<reference evidence="1 2" key="1">
    <citation type="submission" date="2018-11" db="EMBL/GenBank/DDBJ databases">
        <authorList>
            <consortium name="Pathogen Informatics"/>
        </authorList>
    </citation>
    <scope>NUCLEOTIDE SEQUENCE [LARGE SCALE GENOMIC DNA]</scope>
    <source>
        <strain>Denwood</strain>
        <strain evidence="2">Zambia</strain>
    </source>
</reference>
<protein>
    <submittedName>
        <fullName evidence="1">Uncharacterized protein</fullName>
    </submittedName>
</protein>
<dbReference type="AlphaFoldDB" id="A0A3P8G2C7"/>
<evidence type="ECO:0000313" key="2">
    <source>
        <dbReference type="Proteomes" id="UP000269396"/>
    </source>
</evidence>
<proteinExistence type="predicted"/>
<dbReference type="Proteomes" id="UP000269396">
    <property type="component" value="Unassembled WGS sequence"/>
</dbReference>